<proteinExistence type="predicted"/>
<dbReference type="AlphaFoldDB" id="A1B692"/>
<keyword evidence="2" id="KW-1185">Reference proteome</keyword>
<dbReference type="eggNOG" id="ENOG503017S">
    <property type="taxonomic scope" value="Bacteria"/>
</dbReference>
<dbReference type="EnsemblBacteria" id="ABL71036">
    <property type="protein sequence ID" value="ABL71036"/>
    <property type="gene ID" value="Pden_2952"/>
</dbReference>
<dbReference type="RefSeq" id="WP_011749226.1">
    <property type="nucleotide sequence ID" value="NC_008687.1"/>
</dbReference>
<organism evidence="1 2">
    <name type="scientific">Paracoccus denitrificans (strain Pd 1222)</name>
    <dbReference type="NCBI Taxonomy" id="318586"/>
    <lineage>
        <taxon>Bacteria</taxon>
        <taxon>Pseudomonadati</taxon>
        <taxon>Pseudomonadota</taxon>
        <taxon>Alphaproteobacteria</taxon>
        <taxon>Rhodobacterales</taxon>
        <taxon>Paracoccaceae</taxon>
        <taxon>Paracoccus</taxon>
    </lineage>
</organism>
<dbReference type="STRING" id="318586.Pden_2952"/>
<reference evidence="2" key="1">
    <citation type="submission" date="2006-12" db="EMBL/GenBank/DDBJ databases">
        <title>Complete sequence of chromosome 2 of Paracoccus denitrificans PD1222.</title>
        <authorList>
            <person name="Copeland A."/>
            <person name="Lucas S."/>
            <person name="Lapidus A."/>
            <person name="Barry K."/>
            <person name="Detter J.C."/>
            <person name="Glavina del Rio T."/>
            <person name="Hammon N."/>
            <person name="Israni S."/>
            <person name="Dalin E."/>
            <person name="Tice H."/>
            <person name="Pitluck S."/>
            <person name="Munk A.C."/>
            <person name="Brettin T."/>
            <person name="Bruce D."/>
            <person name="Han C."/>
            <person name="Tapia R."/>
            <person name="Gilna P."/>
            <person name="Schmutz J."/>
            <person name="Larimer F."/>
            <person name="Land M."/>
            <person name="Hauser L."/>
            <person name="Kyrpides N."/>
            <person name="Lykidis A."/>
            <person name="Spiro S."/>
            <person name="Richardson D.J."/>
            <person name="Moir J.W.B."/>
            <person name="Ferguson S.J."/>
            <person name="van Spanning R.J.M."/>
            <person name="Richardson P."/>
        </authorList>
    </citation>
    <scope>NUCLEOTIDE SEQUENCE [LARGE SCALE GENOMIC DNA]</scope>
    <source>
        <strain evidence="2">Pd 1222</strain>
    </source>
</reference>
<gene>
    <name evidence="1" type="ordered locus">Pden_2952</name>
</gene>
<dbReference type="KEGG" id="pde:Pden_2952"/>
<sequence length="150" mass="15985">MPNKATVRGVLMDATLAPVAAGKIVATLQGSDVFEGGVRVVTEQVEATTDAQGGWSLDLIVNGEGERAGTTWTVAGYSPYVAKLFEVRSLFLASALETTLGDLERTSAQNLKAAREGGAVRLIVAPDYDRYLALPEGQRRPNDLVLVRPQ</sequence>
<accession>A1B692</accession>
<dbReference type="EMBL" id="CP000490">
    <property type="protein sequence ID" value="ABL71036.1"/>
    <property type="molecule type" value="Genomic_DNA"/>
</dbReference>
<protein>
    <submittedName>
        <fullName evidence="1">Uncharacterized protein</fullName>
    </submittedName>
</protein>
<dbReference type="GeneID" id="93452633"/>
<name>A1B692_PARDP</name>
<dbReference type="Proteomes" id="UP000000361">
    <property type="component" value="Chromosome 2"/>
</dbReference>
<dbReference type="OrthoDB" id="7777913at2"/>
<dbReference type="HOGENOM" id="CLU_1738767_0_0_5"/>
<evidence type="ECO:0000313" key="2">
    <source>
        <dbReference type="Proteomes" id="UP000000361"/>
    </source>
</evidence>
<evidence type="ECO:0000313" key="1">
    <source>
        <dbReference type="EMBL" id="ABL71036.1"/>
    </source>
</evidence>